<name>A0A3M0KJ41_HIRRU</name>
<dbReference type="AlphaFoldDB" id="A0A3M0KJ41"/>
<evidence type="ECO:0000313" key="2">
    <source>
        <dbReference type="Proteomes" id="UP000269221"/>
    </source>
</evidence>
<dbReference type="Proteomes" id="UP000269221">
    <property type="component" value="Unassembled WGS sequence"/>
</dbReference>
<proteinExistence type="predicted"/>
<accession>A0A3M0KJ41</accession>
<dbReference type="OrthoDB" id="7480422at2759"/>
<comment type="caution">
    <text evidence="1">The sequence shown here is derived from an EMBL/GenBank/DDBJ whole genome shotgun (WGS) entry which is preliminary data.</text>
</comment>
<reference evidence="1 2" key="1">
    <citation type="submission" date="2018-07" db="EMBL/GenBank/DDBJ databases">
        <title>A high quality draft genome assembly of the barn swallow (H. rustica rustica).</title>
        <authorList>
            <person name="Formenti G."/>
            <person name="Chiara M."/>
            <person name="Poveda L."/>
            <person name="Francoijs K.-J."/>
            <person name="Bonisoli-Alquati A."/>
            <person name="Canova L."/>
            <person name="Gianfranceschi L."/>
            <person name="Horner D.S."/>
            <person name="Saino N."/>
        </authorList>
    </citation>
    <scope>NUCLEOTIDE SEQUENCE [LARGE SCALE GENOMIC DNA]</scope>
    <source>
        <strain evidence="1">Chelidonia</strain>
        <tissue evidence="1">Blood</tissue>
    </source>
</reference>
<evidence type="ECO:0000313" key="1">
    <source>
        <dbReference type="EMBL" id="RMC13083.1"/>
    </source>
</evidence>
<sequence>MASWLMSEILGPAAPGKGLSLCTQRWLCLESCIQFWAPYDKRDIEVLENDQRGATKLVKGLEHKSYEEQLRELGLLRLEKGRLRGDFVTLYNCLKGSCSEVPSNKWQNKGTYFQAVPGEVQAGY</sequence>
<keyword evidence="2" id="KW-1185">Reference proteome</keyword>
<gene>
    <name evidence="1" type="ORF">DUI87_10614</name>
</gene>
<organism evidence="1 2">
    <name type="scientific">Hirundo rustica rustica</name>
    <dbReference type="NCBI Taxonomy" id="333673"/>
    <lineage>
        <taxon>Eukaryota</taxon>
        <taxon>Metazoa</taxon>
        <taxon>Chordata</taxon>
        <taxon>Craniata</taxon>
        <taxon>Vertebrata</taxon>
        <taxon>Euteleostomi</taxon>
        <taxon>Archelosauria</taxon>
        <taxon>Archosauria</taxon>
        <taxon>Dinosauria</taxon>
        <taxon>Saurischia</taxon>
        <taxon>Theropoda</taxon>
        <taxon>Coelurosauria</taxon>
        <taxon>Aves</taxon>
        <taxon>Neognathae</taxon>
        <taxon>Neoaves</taxon>
        <taxon>Telluraves</taxon>
        <taxon>Australaves</taxon>
        <taxon>Passeriformes</taxon>
        <taxon>Sylvioidea</taxon>
        <taxon>Hirundinidae</taxon>
        <taxon>Hirundo</taxon>
    </lineage>
</organism>
<dbReference type="EMBL" id="QRBI01000106">
    <property type="protein sequence ID" value="RMC13083.1"/>
    <property type="molecule type" value="Genomic_DNA"/>
</dbReference>
<dbReference type="STRING" id="333673.A0A3M0KJ41"/>
<protein>
    <submittedName>
        <fullName evidence="1">Uncharacterized protein</fullName>
    </submittedName>
</protein>